<feature type="domain" description="Response regulatory" evidence="6">
    <location>
        <begin position="3"/>
        <end position="120"/>
    </location>
</feature>
<dbReference type="InterPro" id="IPR009057">
    <property type="entry name" value="Homeodomain-like_sf"/>
</dbReference>
<keyword evidence="4" id="KW-0597">Phosphoprotein</keyword>
<evidence type="ECO:0000256" key="4">
    <source>
        <dbReference type="PROSITE-ProRule" id="PRU00169"/>
    </source>
</evidence>
<organism evidence="7 8">
    <name type="scientific">Candidatus Pristimantibacillus lignocellulolyticus</name>
    <dbReference type="NCBI Taxonomy" id="2994561"/>
    <lineage>
        <taxon>Bacteria</taxon>
        <taxon>Bacillati</taxon>
        <taxon>Bacillota</taxon>
        <taxon>Bacilli</taxon>
        <taxon>Bacillales</taxon>
        <taxon>Paenibacillaceae</taxon>
        <taxon>Candidatus Pristimantibacillus</taxon>
    </lineage>
</organism>
<evidence type="ECO:0000313" key="7">
    <source>
        <dbReference type="EMBL" id="URN95068.1"/>
    </source>
</evidence>
<gene>
    <name evidence="7" type="ORF">NAG76_02075</name>
</gene>
<feature type="domain" description="HTH araC/xylS-type" evidence="5">
    <location>
        <begin position="429"/>
        <end position="527"/>
    </location>
</feature>
<dbReference type="InterPro" id="IPR018060">
    <property type="entry name" value="HTH_AraC"/>
</dbReference>
<dbReference type="SUPFAM" id="SSF52172">
    <property type="entry name" value="CheY-like"/>
    <property type="match status" value="1"/>
</dbReference>
<protein>
    <submittedName>
        <fullName evidence="7">Response regulator</fullName>
    </submittedName>
</protein>
<evidence type="ECO:0000256" key="2">
    <source>
        <dbReference type="ARBA" id="ARBA00023125"/>
    </source>
</evidence>
<name>A0A9J6ZGA9_9BACL</name>
<dbReference type="SUPFAM" id="SSF46689">
    <property type="entry name" value="Homeodomain-like"/>
    <property type="match status" value="2"/>
</dbReference>
<dbReference type="PANTHER" id="PTHR43280:SF10">
    <property type="entry name" value="REGULATORY PROTEIN POCR"/>
    <property type="match status" value="1"/>
</dbReference>
<dbReference type="KEGG" id="plig:NAG76_02075"/>
<evidence type="ECO:0000256" key="3">
    <source>
        <dbReference type="ARBA" id="ARBA00023163"/>
    </source>
</evidence>
<dbReference type="AlphaFoldDB" id="A0A9J6ZGA9"/>
<dbReference type="EMBL" id="CP097899">
    <property type="protein sequence ID" value="URN95068.1"/>
    <property type="molecule type" value="Genomic_DNA"/>
</dbReference>
<dbReference type="Proteomes" id="UP001056756">
    <property type="component" value="Chromosome"/>
</dbReference>
<dbReference type="SMART" id="SM00342">
    <property type="entry name" value="HTH_ARAC"/>
    <property type="match status" value="1"/>
</dbReference>
<accession>A0A9J6ZGA9</accession>
<dbReference type="GO" id="GO:0003700">
    <property type="term" value="F:DNA-binding transcription factor activity"/>
    <property type="evidence" value="ECO:0007669"/>
    <property type="project" value="InterPro"/>
</dbReference>
<dbReference type="GO" id="GO:0043565">
    <property type="term" value="F:sequence-specific DNA binding"/>
    <property type="evidence" value="ECO:0007669"/>
    <property type="project" value="InterPro"/>
</dbReference>
<dbReference type="Pfam" id="PF12833">
    <property type="entry name" value="HTH_18"/>
    <property type="match status" value="1"/>
</dbReference>
<dbReference type="GO" id="GO:0000160">
    <property type="term" value="P:phosphorelay signal transduction system"/>
    <property type="evidence" value="ECO:0007669"/>
    <property type="project" value="InterPro"/>
</dbReference>
<dbReference type="CDD" id="cd17536">
    <property type="entry name" value="REC_YesN-like"/>
    <property type="match status" value="1"/>
</dbReference>
<sequence length="530" mass="61158">MRHLLIVDDEWIAAEGLKSGVDWQEIGITNVFTAYSPDQAKEIFQKEYIDILLCDIEMPQGTGLELLEWVREHYPLTETIFLTCHADFQYAKQAIQLGCLDYLLKPIPYVDLQEVVMKAIKKLDQANQLNEFSQYGKYWVRHQPLIIERFWMDILNQSIRGDMKSVKKAAEERNIPYSHEMTFLPILIQIRFYNREISPRDEKILEYAIRKSAEELLLDDLESGLLLSLGNGCMLVMKNGEAKDSSEVNIHAVCERFIQACQSYFYGSVVCYIGDITQGHHIAPMYERLRKLDSYNVAYDQGVFSLKDLKLTVAKLLPPDMNMWAVMLIESKKTQLLSSIEMYLKSQKTSGLLNLDTLNQFVQDFQQMVYHVLKVKGIQAHQLFADRLSTELLSMSMRSAVDSLNWIRHILNCSLEVIASIEQSQSVVDKTKVYIREHIDEAISCEDIASNVYLNPDYLTRIFKKETGMSISDYLLHERLEIAAALLVNTDMSVSAIASKIGYANFSHFSRIFKKHRLLNPGEYRNQHQT</sequence>
<reference evidence="7" key="1">
    <citation type="submission" date="2022-05" db="EMBL/GenBank/DDBJ databases">
        <title>Novel bacterial taxa in a minimal lignocellulolytic consortium and its capacity to transform plastics disclosed by genome-resolved metagenomics.</title>
        <authorList>
            <person name="Rodriguez C.A.D."/>
            <person name="Diaz-Garcia L."/>
            <person name="Herrera K."/>
            <person name="Tarazona N.A."/>
            <person name="Sproer C."/>
            <person name="Overmann J."/>
            <person name="Jimenez D.J."/>
        </authorList>
    </citation>
    <scope>NUCLEOTIDE SEQUENCE</scope>
    <source>
        <strain evidence="7">MAG5</strain>
    </source>
</reference>
<dbReference type="Gene3D" id="3.40.50.2300">
    <property type="match status" value="1"/>
</dbReference>
<dbReference type="InterPro" id="IPR001789">
    <property type="entry name" value="Sig_transdc_resp-reg_receiver"/>
</dbReference>
<evidence type="ECO:0000256" key="1">
    <source>
        <dbReference type="ARBA" id="ARBA00023015"/>
    </source>
</evidence>
<dbReference type="PANTHER" id="PTHR43280">
    <property type="entry name" value="ARAC-FAMILY TRANSCRIPTIONAL REGULATOR"/>
    <property type="match status" value="1"/>
</dbReference>
<proteinExistence type="predicted"/>
<evidence type="ECO:0000313" key="8">
    <source>
        <dbReference type="Proteomes" id="UP001056756"/>
    </source>
</evidence>
<evidence type="ECO:0000259" key="6">
    <source>
        <dbReference type="PROSITE" id="PS50110"/>
    </source>
</evidence>
<dbReference type="Gene3D" id="1.10.10.60">
    <property type="entry name" value="Homeodomain-like"/>
    <property type="match status" value="2"/>
</dbReference>
<keyword evidence="2" id="KW-0238">DNA-binding</keyword>
<keyword evidence="1" id="KW-0805">Transcription regulation</keyword>
<dbReference type="Pfam" id="PF00072">
    <property type="entry name" value="Response_reg"/>
    <property type="match status" value="1"/>
</dbReference>
<dbReference type="SMART" id="SM00448">
    <property type="entry name" value="REC"/>
    <property type="match status" value="1"/>
</dbReference>
<dbReference type="InterPro" id="IPR011006">
    <property type="entry name" value="CheY-like_superfamily"/>
</dbReference>
<dbReference type="PROSITE" id="PS50110">
    <property type="entry name" value="RESPONSE_REGULATORY"/>
    <property type="match status" value="1"/>
</dbReference>
<evidence type="ECO:0000259" key="5">
    <source>
        <dbReference type="PROSITE" id="PS01124"/>
    </source>
</evidence>
<feature type="modified residue" description="4-aspartylphosphate" evidence="4">
    <location>
        <position position="55"/>
    </location>
</feature>
<keyword evidence="3" id="KW-0804">Transcription</keyword>
<dbReference type="PROSITE" id="PS01124">
    <property type="entry name" value="HTH_ARAC_FAMILY_2"/>
    <property type="match status" value="1"/>
</dbReference>